<keyword evidence="2" id="KW-0238">DNA-binding</keyword>
<dbReference type="InterPro" id="IPR050397">
    <property type="entry name" value="Env_Response_Regulators"/>
</dbReference>
<dbReference type="RefSeq" id="WP_311675650.1">
    <property type="nucleotide sequence ID" value="NZ_JAVREQ010000029.1"/>
</dbReference>
<dbReference type="Pfam" id="PF00027">
    <property type="entry name" value="cNMP_binding"/>
    <property type="match status" value="1"/>
</dbReference>
<reference evidence="8" key="1">
    <citation type="submission" date="2023-07" db="EMBL/GenBank/DDBJ databases">
        <title>30 novel species of actinomycetes from the DSMZ collection.</title>
        <authorList>
            <person name="Nouioui I."/>
        </authorList>
    </citation>
    <scope>NUCLEOTIDE SEQUENCE [LARGE SCALE GENOMIC DNA]</scope>
    <source>
        <strain evidence="8">DSM 42041</strain>
    </source>
</reference>
<dbReference type="Gene3D" id="2.60.120.10">
    <property type="entry name" value="Jelly Rolls"/>
    <property type="match status" value="1"/>
</dbReference>
<dbReference type="EMBL" id="JAVREQ010000029">
    <property type="protein sequence ID" value="MDT0382030.1"/>
    <property type="molecule type" value="Genomic_DNA"/>
</dbReference>
<evidence type="ECO:0000259" key="6">
    <source>
        <dbReference type="PROSITE" id="PS51063"/>
    </source>
</evidence>
<evidence type="ECO:0000256" key="2">
    <source>
        <dbReference type="ARBA" id="ARBA00023125"/>
    </source>
</evidence>
<dbReference type="Gene3D" id="1.10.10.10">
    <property type="entry name" value="Winged helix-like DNA-binding domain superfamily/Winged helix DNA-binding domain"/>
    <property type="match status" value="1"/>
</dbReference>
<dbReference type="InterPro" id="IPR036390">
    <property type="entry name" value="WH_DNA-bd_sf"/>
</dbReference>
<dbReference type="InterPro" id="IPR014710">
    <property type="entry name" value="RmlC-like_jellyroll"/>
</dbReference>
<dbReference type="InterPro" id="IPR018490">
    <property type="entry name" value="cNMP-bd_dom_sf"/>
</dbReference>
<evidence type="ECO:0000256" key="4">
    <source>
        <dbReference type="SAM" id="MobiDB-lite"/>
    </source>
</evidence>
<evidence type="ECO:0000256" key="1">
    <source>
        <dbReference type="ARBA" id="ARBA00023015"/>
    </source>
</evidence>
<keyword evidence="1" id="KW-0805">Transcription regulation</keyword>
<feature type="region of interest" description="Disordered" evidence="4">
    <location>
        <begin position="1"/>
        <end position="31"/>
    </location>
</feature>
<dbReference type="InterPro" id="IPR000595">
    <property type="entry name" value="cNMP-bd_dom"/>
</dbReference>
<dbReference type="Pfam" id="PF13545">
    <property type="entry name" value="HTH_Crp_2"/>
    <property type="match status" value="1"/>
</dbReference>
<dbReference type="PROSITE" id="PS50042">
    <property type="entry name" value="CNMP_BINDING_3"/>
    <property type="match status" value="1"/>
</dbReference>
<organism evidence="7 8">
    <name type="scientific">Streptomyces hazeniae</name>
    <dbReference type="NCBI Taxonomy" id="3075538"/>
    <lineage>
        <taxon>Bacteria</taxon>
        <taxon>Bacillati</taxon>
        <taxon>Actinomycetota</taxon>
        <taxon>Actinomycetes</taxon>
        <taxon>Kitasatosporales</taxon>
        <taxon>Streptomycetaceae</taxon>
        <taxon>Streptomyces</taxon>
    </lineage>
</organism>
<proteinExistence type="predicted"/>
<keyword evidence="8" id="KW-1185">Reference proteome</keyword>
<dbReference type="PANTHER" id="PTHR24567:SF74">
    <property type="entry name" value="HTH-TYPE TRANSCRIPTIONAL REGULATOR ARCR"/>
    <property type="match status" value="1"/>
</dbReference>
<evidence type="ECO:0000256" key="3">
    <source>
        <dbReference type="ARBA" id="ARBA00023163"/>
    </source>
</evidence>
<dbReference type="SUPFAM" id="SSF46785">
    <property type="entry name" value="Winged helix' DNA-binding domain"/>
    <property type="match status" value="1"/>
</dbReference>
<dbReference type="SUPFAM" id="SSF51206">
    <property type="entry name" value="cAMP-binding domain-like"/>
    <property type="match status" value="1"/>
</dbReference>
<name>A0ABU2NZA7_9ACTN</name>
<dbReference type="SMART" id="SM00419">
    <property type="entry name" value="HTH_CRP"/>
    <property type="match status" value="1"/>
</dbReference>
<dbReference type="InterPro" id="IPR012318">
    <property type="entry name" value="HTH_CRP"/>
</dbReference>
<dbReference type="Proteomes" id="UP001183414">
    <property type="component" value="Unassembled WGS sequence"/>
</dbReference>
<dbReference type="PROSITE" id="PS51063">
    <property type="entry name" value="HTH_CRP_2"/>
    <property type="match status" value="1"/>
</dbReference>
<evidence type="ECO:0000313" key="7">
    <source>
        <dbReference type="EMBL" id="MDT0382030.1"/>
    </source>
</evidence>
<dbReference type="SMART" id="SM00100">
    <property type="entry name" value="cNMP"/>
    <property type="match status" value="1"/>
</dbReference>
<protein>
    <submittedName>
        <fullName evidence="7">Crp/Fnr family transcriptional regulator</fullName>
    </submittedName>
</protein>
<feature type="compositionally biased region" description="Polar residues" evidence="4">
    <location>
        <begin position="1"/>
        <end position="10"/>
    </location>
</feature>
<accession>A0ABU2NZA7</accession>
<dbReference type="InterPro" id="IPR036388">
    <property type="entry name" value="WH-like_DNA-bd_sf"/>
</dbReference>
<gene>
    <name evidence="7" type="ORF">RM572_25020</name>
</gene>
<feature type="domain" description="Cyclic nucleotide-binding" evidence="5">
    <location>
        <begin position="37"/>
        <end position="157"/>
    </location>
</feature>
<evidence type="ECO:0000259" key="5">
    <source>
        <dbReference type="PROSITE" id="PS50042"/>
    </source>
</evidence>
<dbReference type="CDD" id="cd00038">
    <property type="entry name" value="CAP_ED"/>
    <property type="match status" value="1"/>
</dbReference>
<keyword evidence="3" id="KW-0804">Transcription</keyword>
<sequence>MGTEGVSINETFGDGGTARPTGRDPGSRTGLGDQVPFLARLEAHDRAALLALGRRLRFAPGDALLRQHEPSTHVLFVLRGWTKVSSEAANGYEALLALRGPGDIVGEVAALSGRPRSATVRAMGEVQAVAVDQERFTAFLASTPHVALRLLSLTTDRMRDSDSRRLEFAALNVRERLAMLLLELARTHGEHTDEGIRLTSGLSQYELAGSVGASREAVARLLRELRQRGIVRTGRRGLVLVKPEQLRRMRRAD</sequence>
<dbReference type="PANTHER" id="PTHR24567">
    <property type="entry name" value="CRP FAMILY TRANSCRIPTIONAL REGULATORY PROTEIN"/>
    <property type="match status" value="1"/>
</dbReference>
<evidence type="ECO:0000313" key="8">
    <source>
        <dbReference type="Proteomes" id="UP001183414"/>
    </source>
</evidence>
<feature type="domain" description="HTH crp-type" evidence="6">
    <location>
        <begin position="171"/>
        <end position="244"/>
    </location>
</feature>
<comment type="caution">
    <text evidence="7">The sequence shown here is derived from an EMBL/GenBank/DDBJ whole genome shotgun (WGS) entry which is preliminary data.</text>
</comment>